<dbReference type="InParanoid" id="E3JAJ9"/>
<feature type="domain" description="Leucine-binding protein" evidence="4">
    <location>
        <begin position="47"/>
        <end position="392"/>
    </location>
</feature>
<dbReference type="CDD" id="cd06341">
    <property type="entry name" value="PBP1_ABC_ligand_binding-like"/>
    <property type="match status" value="1"/>
</dbReference>
<evidence type="ECO:0000256" key="2">
    <source>
        <dbReference type="ARBA" id="ARBA00022729"/>
    </source>
</evidence>
<dbReference type="PROSITE" id="PS51257">
    <property type="entry name" value="PROKAR_LIPOPROTEIN"/>
    <property type="match status" value="1"/>
</dbReference>
<comment type="similarity">
    <text evidence="1">Belongs to the leucine-binding protein family.</text>
</comment>
<keyword evidence="2 3" id="KW-0732">Signal</keyword>
<evidence type="ECO:0000313" key="6">
    <source>
        <dbReference type="Proteomes" id="UP000002484"/>
    </source>
</evidence>
<accession>E3JAJ9</accession>
<gene>
    <name evidence="5" type="ordered locus">FraEuI1c_4192</name>
</gene>
<sequence length="414" mass="42256" precursor="true">MAFGLGRKASVAGAATLLCLAAGCAGSSADAGRAGPCHSPGVSAGAIKVGLVYPDTGALAAAFATARGGFEARIDLANQQGGVHGRRVEVVWGDDAGALSGNLAVAQDLVQKSGVFALAELTTVASGSAPYLAKAGVPVVGLATEPSWSQYDNMFSTSYDVSDQKSISTYGDFIAAHGGKKAAIVEDQGSPATRAATNTLITSLTAAGIQVVARIPYTAGVTSAVQTASKIEVSRADVLIGELGADSISEIVAATHQAGLRLKVVLSGSVYDKTLLARYGADLAGMTAYITHLPFESNAPAVTTFRSAVRRFSPEIDDPDQSVVLGSYGQADLLLRGLEVAGACPTRQAFITNLRSVHDFNAAGFLPGGIDLSTNRGSPTVCLAFLTVNAQGTAFEIDQAPDGKEQWCGTRLGT</sequence>
<reference evidence="5 6" key="1">
    <citation type="submission" date="2010-10" db="EMBL/GenBank/DDBJ databases">
        <title>Complete sequence of Frankia sp. EuI1c.</title>
        <authorList>
            <consortium name="US DOE Joint Genome Institute"/>
            <person name="Lucas S."/>
            <person name="Copeland A."/>
            <person name="Lapidus A."/>
            <person name="Cheng J.-F."/>
            <person name="Bruce D."/>
            <person name="Goodwin L."/>
            <person name="Pitluck S."/>
            <person name="Chertkov O."/>
            <person name="Detter J.C."/>
            <person name="Han C."/>
            <person name="Tapia R."/>
            <person name="Land M."/>
            <person name="Hauser L."/>
            <person name="Jeffries C."/>
            <person name="Kyrpides N."/>
            <person name="Ivanova N."/>
            <person name="Mikhailova N."/>
            <person name="Beauchemin N."/>
            <person name="Sen A."/>
            <person name="Sur S.A."/>
            <person name="Gtari M."/>
            <person name="Wall L."/>
            <person name="Tisa L."/>
            <person name="Woyke T."/>
        </authorList>
    </citation>
    <scope>NUCLEOTIDE SEQUENCE [LARGE SCALE GENOMIC DNA]</scope>
    <source>
        <strain evidence="6">DSM 45817 / CECT 9037 / EuI1c</strain>
    </source>
</reference>
<dbReference type="AlphaFoldDB" id="E3JAJ9"/>
<dbReference type="PANTHER" id="PTHR47235">
    <property type="entry name" value="BLR6548 PROTEIN"/>
    <property type="match status" value="1"/>
</dbReference>
<dbReference type="SUPFAM" id="SSF53822">
    <property type="entry name" value="Periplasmic binding protein-like I"/>
    <property type="match status" value="1"/>
</dbReference>
<dbReference type="InterPro" id="IPR028081">
    <property type="entry name" value="Leu-bd"/>
</dbReference>
<evidence type="ECO:0000256" key="3">
    <source>
        <dbReference type="SAM" id="SignalP"/>
    </source>
</evidence>
<keyword evidence="6" id="KW-1185">Reference proteome</keyword>
<name>E3JAJ9_PSEI1</name>
<organism evidence="5 6">
    <name type="scientific">Pseudofrankia inefficax (strain DSM 45817 / CECT 9037 / DDB 130130 / EuI1c)</name>
    <name type="common">Frankia inefficax</name>
    <dbReference type="NCBI Taxonomy" id="298654"/>
    <lineage>
        <taxon>Bacteria</taxon>
        <taxon>Bacillati</taxon>
        <taxon>Actinomycetota</taxon>
        <taxon>Actinomycetes</taxon>
        <taxon>Frankiales</taxon>
        <taxon>Frankiaceae</taxon>
        <taxon>Pseudofrankia</taxon>
    </lineage>
</organism>
<evidence type="ECO:0000256" key="1">
    <source>
        <dbReference type="ARBA" id="ARBA00010062"/>
    </source>
</evidence>
<dbReference type="KEGG" id="fri:FraEuI1c_4192"/>
<dbReference type="eggNOG" id="COG0683">
    <property type="taxonomic scope" value="Bacteria"/>
</dbReference>
<dbReference type="STRING" id="298654.FraEuI1c_4192"/>
<evidence type="ECO:0000259" key="4">
    <source>
        <dbReference type="Pfam" id="PF13458"/>
    </source>
</evidence>
<dbReference type="Gene3D" id="3.40.50.2300">
    <property type="match status" value="2"/>
</dbReference>
<proteinExistence type="inferred from homology"/>
<dbReference type="InterPro" id="IPR028082">
    <property type="entry name" value="Peripla_BP_I"/>
</dbReference>
<evidence type="ECO:0000313" key="5">
    <source>
        <dbReference type="EMBL" id="ADP82191.1"/>
    </source>
</evidence>
<feature type="chain" id="PRO_5038452240" description="Leucine-binding protein domain-containing protein" evidence="3">
    <location>
        <begin position="25"/>
        <end position="414"/>
    </location>
</feature>
<dbReference type="Proteomes" id="UP000002484">
    <property type="component" value="Chromosome"/>
</dbReference>
<feature type="signal peptide" evidence="3">
    <location>
        <begin position="1"/>
        <end position="24"/>
    </location>
</feature>
<dbReference type="HOGENOM" id="CLU_054023_0_0_11"/>
<dbReference type="EMBL" id="CP002299">
    <property type="protein sequence ID" value="ADP82191.1"/>
    <property type="molecule type" value="Genomic_DNA"/>
</dbReference>
<dbReference type="RefSeq" id="WP_013425309.1">
    <property type="nucleotide sequence ID" value="NC_014666.1"/>
</dbReference>
<protein>
    <recommendedName>
        <fullName evidence="4">Leucine-binding protein domain-containing protein</fullName>
    </recommendedName>
</protein>
<dbReference type="Pfam" id="PF13458">
    <property type="entry name" value="Peripla_BP_6"/>
    <property type="match status" value="1"/>
</dbReference>
<dbReference type="OrthoDB" id="26870at2"/>
<dbReference type="PANTHER" id="PTHR47235:SF1">
    <property type="entry name" value="BLR6548 PROTEIN"/>
    <property type="match status" value="1"/>
</dbReference>